<accession>A0A9N9I1E9</accession>
<evidence type="ECO:0000313" key="2">
    <source>
        <dbReference type="Proteomes" id="UP000789405"/>
    </source>
</evidence>
<sequence>MAKVITKFGLSSLIIIQKVRERRNFKEDTTHLPNPSCWYAKRETEKTGYLDNAAKRTQCED</sequence>
<dbReference type="EMBL" id="CAJVPY010010101">
    <property type="protein sequence ID" value="CAG8715411.1"/>
    <property type="molecule type" value="Genomic_DNA"/>
</dbReference>
<comment type="caution">
    <text evidence="1">The sequence shown here is derived from an EMBL/GenBank/DDBJ whole genome shotgun (WGS) entry which is preliminary data.</text>
</comment>
<feature type="non-terminal residue" evidence="1">
    <location>
        <position position="61"/>
    </location>
</feature>
<dbReference type="Proteomes" id="UP000789405">
    <property type="component" value="Unassembled WGS sequence"/>
</dbReference>
<organism evidence="1 2">
    <name type="scientific">Dentiscutata erythropus</name>
    <dbReference type="NCBI Taxonomy" id="1348616"/>
    <lineage>
        <taxon>Eukaryota</taxon>
        <taxon>Fungi</taxon>
        <taxon>Fungi incertae sedis</taxon>
        <taxon>Mucoromycota</taxon>
        <taxon>Glomeromycotina</taxon>
        <taxon>Glomeromycetes</taxon>
        <taxon>Diversisporales</taxon>
        <taxon>Gigasporaceae</taxon>
        <taxon>Dentiscutata</taxon>
    </lineage>
</organism>
<dbReference type="AlphaFoldDB" id="A0A9N9I1E9"/>
<gene>
    <name evidence="1" type="ORF">DERYTH_LOCUS13897</name>
</gene>
<protein>
    <submittedName>
        <fullName evidence="1">28729_t:CDS:1</fullName>
    </submittedName>
</protein>
<evidence type="ECO:0000313" key="1">
    <source>
        <dbReference type="EMBL" id="CAG8715411.1"/>
    </source>
</evidence>
<name>A0A9N9I1E9_9GLOM</name>
<keyword evidence="2" id="KW-1185">Reference proteome</keyword>
<reference evidence="1" key="1">
    <citation type="submission" date="2021-06" db="EMBL/GenBank/DDBJ databases">
        <authorList>
            <person name="Kallberg Y."/>
            <person name="Tangrot J."/>
            <person name="Rosling A."/>
        </authorList>
    </citation>
    <scope>NUCLEOTIDE SEQUENCE</scope>
    <source>
        <strain evidence="1">MA453B</strain>
    </source>
</reference>
<proteinExistence type="predicted"/>